<protein>
    <submittedName>
        <fullName evidence="5">Chondramide synthase cmdD</fullName>
    </submittedName>
</protein>
<dbReference type="OrthoDB" id="9765468at2"/>
<dbReference type="SUPFAM" id="SSF55811">
    <property type="entry name" value="Nudix"/>
    <property type="match status" value="1"/>
</dbReference>
<comment type="caution">
    <text evidence="5">The sequence shown here is derived from an EMBL/GenBank/DDBJ whole genome shotgun (WGS) entry which is preliminary data.</text>
</comment>
<evidence type="ECO:0000259" key="4">
    <source>
        <dbReference type="Pfam" id="PF00391"/>
    </source>
</evidence>
<dbReference type="GO" id="GO:0008986">
    <property type="term" value="F:pyruvate, water dikinase activity"/>
    <property type="evidence" value="ECO:0007669"/>
    <property type="project" value="InterPro"/>
</dbReference>
<sequence>MSNSLPFDTSRQWQHRLTRPVSLFGASLWYAWHPSPLVEELLGVRMTDALFVETKQSLVRRYRVRDQLAASESGFDQLVTENQSVLAQTLESARLLNEQAESAIAAGSGAYSNFGEAFEFFVRHGIHATVIPDGTVRAYERLRLQSDEHLEFANDLRLVSHYHRLITDVLYPIAVQDLQNAGVAYPANSVEFITYNELQRHQYSQIAGRIASRNDGRVFVYQNLGGEEQIVWRRNNLDVVKSLEEQGSDEQAGELIGRVAFQGVASGIARVVTGSPQDVVTFNEGDILVAPDALPTLTSLVRKCGGIITDEGGAACHAATVSREFKKPCIVGTQLATAFVEDGEPIMVDSTDPTRGVVRFANTFESGNDDEELDICDANRNVIGRGKRSHAHRFGWWHQTFHFWVVSCGPQPGLVFQKRSSEVEDYPGLLDVTASGHLTAGEGILDGFREVEEELGKSFAPNDCESFGWQQECTDLPRQRKNYEHHAMYMVRCDDDLLQYSLALDELDGLLSIDLEDAQELFSQKRSSCIAKGVEFQNSTLVTLERTVTLADFRPNRLGYYMNAAMRAYRLINSAHANSNQRTTP</sequence>
<keyword evidence="3" id="KW-0067">ATP-binding</keyword>
<name>A0A5C6F085_9BACT</name>
<proteinExistence type="inferred from homology"/>
<evidence type="ECO:0000256" key="1">
    <source>
        <dbReference type="ARBA" id="ARBA00007837"/>
    </source>
</evidence>
<dbReference type="InterPro" id="IPR006319">
    <property type="entry name" value="PEP_synth"/>
</dbReference>
<comment type="similarity">
    <text evidence="1">Belongs to the PEP-utilizing enzyme family.</text>
</comment>
<dbReference type="InterPro" id="IPR008279">
    <property type="entry name" value="PEP-util_enz_mobile_dom"/>
</dbReference>
<evidence type="ECO:0000256" key="3">
    <source>
        <dbReference type="ARBA" id="ARBA00022840"/>
    </source>
</evidence>
<dbReference type="Proteomes" id="UP000318288">
    <property type="component" value="Unassembled WGS sequence"/>
</dbReference>
<dbReference type="Gene3D" id="3.50.30.10">
    <property type="entry name" value="Phosphohistidine domain"/>
    <property type="match status" value="1"/>
</dbReference>
<gene>
    <name evidence="5" type="primary">cmdD_1</name>
    <name evidence="5" type="ORF">Poly51_35170</name>
</gene>
<keyword evidence="6" id="KW-1185">Reference proteome</keyword>
<dbReference type="CDD" id="cd04692">
    <property type="entry name" value="NUDIX_Hydrolase"/>
    <property type="match status" value="1"/>
</dbReference>
<dbReference type="PANTHER" id="PTHR43030:SF1">
    <property type="entry name" value="PHOSPHOENOLPYRUVATE SYNTHASE"/>
    <property type="match status" value="1"/>
</dbReference>
<keyword evidence="2" id="KW-0547">Nucleotide-binding</keyword>
<dbReference type="PANTHER" id="PTHR43030">
    <property type="entry name" value="PHOSPHOENOLPYRUVATE SYNTHASE"/>
    <property type="match status" value="1"/>
</dbReference>
<dbReference type="InterPro" id="IPR015797">
    <property type="entry name" value="NUDIX_hydrolase-like_dom_sf"/>
</dbReference>
<evidence type="ECO:0000256" key="2">
    <source>
        <dbReference type="ARBA" id="ARBA00022741"/>
    </source>
</evidence>
<reference evidence="5 6" key="1">
    <citation type="submission" date="2019-02" db="EMBL/GenBank/DDBJ databases">
        <title>Deep-cultivation of Planctomycetes and their phenomic and genomic characterization uncovers novel biology.</title>
        <authorList>
            <person name="Wiegand S."/>
            <person name="Jogler M."/>
            <person name="Boedeker C."/>
            <person name="Pinto D."/>
            <person name="Vollmers J."/>
            <person name="Rivas-Marin E."/>
            <person name="Kohn T."/>
            <person name="Peeters S.H."/>
            <person name="Heuer A."/>
            <person name="Rast P."/>
            <person name="Oberbeckmann S."/>
            <person name="Bunk B."/>
            <person name="Jeske O."/>
            <person name="Meyerdierks A."/>
            <person name="Storesund J.E."/>
            <person name="Kallscheuer N."/>
            <person name="Luecker S."/>
            <person name="Lage O.M."/>
            <person name="Pohl T."/>
            <person name="Merkel B.J."/>
            <person name="Hornburger P."/>
            <person name="Mueller R.-W."/>
            <person name="Bruemmer F."/>
            <person name="Labrenz M."/>
            <person name="Spormann A.M."/>
            <person name="Op Den Camp H."/>
            <person name="Overmann J."/>
            <person name="Amann R."/>
            <person name="Jetten M.S.M."/>
            <person name="Mascher T."/>
            <person name="Medema M.H."/>
            <person name="Devos D.P."/>
            <person name="Kaster A.-K."/>
            <person name="Ovreas L."/>
            <person name="Rohde M."/>
            <person name="Galperin M.Y."/>
            <person name="Jogler C."/>
        </authorList>
    </citation>
    <scope>NUCLEOTIDE SEQUENCE [LARGE SCALE GENOMIC DNA]</scope>
    <source>
        <strain evidence="5 6">Poly51</strain>
    </source>
</reference>
<dbReference type="Pfam" id="PF00391">
    <property type="entry name" value="PEP-utilizers"/>
    <property type="match status" value="1"/>
</dbReference>
<dbReference type="RefSeq" id="WP_146458951.1">
    <property type="nucleotide sequence ID" value="NZ_SJPW01000004.1"/>
</dbReference>
<evidence type="ECO:0000313" key="5">
    <source>
        <dbReference type="EMBL" id="TWU54798.1"/>
    </source>
</evidence>
<dbReference type="InterPro" id="IPR036637">
    <property type="entry name" value="Phosphohistidine_dom_sf"/>
</dbReference>
<dbReference type="Gene3D" id="3.90.79.10">
    <property type="entry name" value="Nucleoside Triphosphate Pyrophosphohydrolase"/>
    <property type="match status" value="1"/>
</dbReference>
<accession>A0A5C6F085</accession>
<dbReference type="AlphaFoldDB" id="A0A5C6F085"/>
<evidence type="ECO:0000313" key="6">
    <source>
        <dbReference type="Proteomes" id="UP000318288"/>
    </source>
</evidence>
<feature type="domain" description="PEP-utilising enzyme mobile" evidence="4">
    <location>
        <begin position="282"/>
        <end position="351"/>
    </location>
</feature>
<dbReference type="EMBL" id="SJPW01000004">
    <property type="protein sequence ID" value="TWU54798.1"/>
    <property type="molecule type" value="Genomic_DNA"/>
</dbReference>
<organism evidence="5 6">
    <name type="scientific">Rubripirellula tenax</name>
    <dbReference type="NCBI Taxonomy" id="2528015"/>
    <lineage>
        <taxon>Bacteria</taxon>
        <taxon>Pseudomonadati</taxon>
        <taxon>Planctomycetota</taxon>
        <taxon>Planctomycetia</taxon>
        <taxon>Pirellulales</taxon>
        <taxon>Pirellulaceae</taxon>
        <taxon>Rubripirellula</taxon>
    </lineage>
</organism>
<dbReference type="SUPFAM" id="SSF52009">
    <property type="entry name" value="Phosphohistidine domain"/>
    <property type="match status" value="1"/>
</dbReference>
<dbReference type="GO" id="GO:0005524">
    <property type="term" value="F:ATP binding"/>
    <property type="evidence" value="ECO:0007669"/>
    <property type="project" value="UniProtKB-KW"/>
</dbReference>